<dbReference type="InterPro" id="IPR032675">
    <property type="entry name" value="LRR_dom_sf"/>
</dbReference>
<dbReference type="Pfam" id="PF00646">
    <property type="entry name" value="F-box"/>
    <property type="match status" value="1"/>
</dbReference>
<proteinExistence type="predicted"/>
<dbReference type="InterPro" id="IPR055411">
    <property type="entry name" value="LRR_FXL15/At3g58940/PEG3-like"/>
</dbReference>
<accession>A0ABR0VH44</accession>
<dbReference type="EMBL" id="JABTTQ020001148">
    <property type="protein sequence ID" value="KAK6134495.1"/>
    <property type="molecule type" value="Genomic_DNA"/>
</dbReference>
<dbReference type="Pfam" id="PF08387">
    <property type="entry name" value="FBD"/>
    <property type="match status" value="1"/>
</dbReference>
<dbReference type="InterPro" id="IPR036047">
    <property type="entry name" value="F-box-like_dom_sf"/>
</dbReference>
<dbReference type="InterPro" id="IPR050232">
    <property type="entry name" value="FBL13/AtMIF1-like"/>
</dbReference>
<evidence type="ECO:0000313" key="2">
    <source>
        <dbReference type="EMBL" id="KAK6134495.1"/>
    </source>
</evidence>
<dbReference type="PANTHER" id="PTHR31900:SF34">
    <property type="entry name" value="EMB|CAB62440.1-RELATED"/>
    <property type="match status" value="1"/>
</dbReference>
<dbReference type="InterPro" id="IPR053781">
    <property type="entry name" value="F-box_AtFBL13-like"/>
</dbReference>
<reference evidence="2 3" key="1">
    <citation type="journal article" date="2021" name="Comput. Struct. Biotechnol. J.">
        <title>De novo genome assembly of the potent medicinal plant Rehmannia glutinosa using nanopore technology.</title>
        <authorList>
            <person name="Ma L."/>
            <person name="Dong C."/>
            <person name="Song C."/>
            <person name="Wang X."/>
            <person name="Zheng X."/>
            <person name="Niu Y."/>
            <person name="Chen S."/>
            <person name="Feng W."/>
        </authorList>
    </citation>
    <scope>NUCLEOTIDE SEQUENCE [LARGE SCALE GENOMIC DNA]</scope>
    <source>
        <strain evidence="2">DH-2019</strain>
    </source>
</reference>
<dbReference type="SUPFAM" id="SSF81383">
    <property type="entry name" value="F-box domain"/>
    <property type="match status" value="1"/>
</dbReference>
<dbReference type="InterPro" id="IPR001810">
    <property type="entry name" value="F-box_dom"/>
</dbReference>
<organism evidence="2 3">
    <name type="scientific">Rehmannia glutinosa</name>
    <name type="common">Chinese foxglove</name>
    <dbReference type="NCBI Taxonomy" id="99300"/>
    <lineage>
        <taxon>Eukaryota</taxon>
        <taxon>Viridiplantae</taxon>
        <taxon>Streptophyta</taxon>
        <taxon>Embryophyta</taxon>
        <taxon>Tracheophyta</taxon>
        <taxon>Spermatophyta</taxon>
        <taxon>Magnoliopsida</taxon>
        <taxon>eudicotyledons</taxon>
        <taxon>Gunneridae</taxon>
        <taxon>Pentapetalae</taxon>
        <taxon>asterids</taxon>
        <taxon>lamiids</taxon>
        <taxon>Lamiales</taxon>
        <taxon>Orobanchaceae</taxon>
        <taxon>Rehmannieae</taxon>
        <taxon>Rehmannia</taxon>
    </lineage>
</organism>
<dbReference type="SUPFAM" id="SSF52047">
    <property type="entry name" value="RNI-like"/>
    <property type="match status" value="1"/>
</dbReference>
<comment type="caution">
    <text evidence="2">The sequence shown here is derived from an EMBL/GenBank/DDBJ whole genome shotgun (WGS) entry which is preliminary data.</text>
</comment>
<dbReference type="PANTHER" id="PTHR31900">
    <property type="entry name" value="F-BOX/RNI SUPERFAMILY PROTEIN-RELATED"/>
    <property type="match status" value="1"/>
</dbReference>
<feature type="domain" description="FBD" evidence="1">
    <location>
        <begin position="359"/>
        <end position="432"/>
    </location>
</feature>
<protein>
    <recommendedName>
        <fullName evidence="1">FBD domain-containing protein</fullName>
    </recommendedName>
</protein>
<dbReference type="Proteomes" id="UP001318860">
    <property type="component" value="Unassembled WGS sequence"/>
</dbReference>
<dbReference type="InterPro" id="IPR006566">
    <property type="entry name" value="FBD"/>
</dbReference>
<dbReference type="Pfam" id="PF24758">
    <property type="entry name" value="LRR_At5g56370"/>
    <property type="match status" value="1"/>
</dbReference>
<keyword evidence="3" id="KW-1185">Reference proteome</keyword>
<dbReference type="Gene3D" id="3.80.10.10">
    <property type="entry name" value="Ribonuclease Inhibitor"/>
    <property type="match status" value="1"/>
</dbReference>
<name>A0ABR0VH44_REHGL</name>
<evidence type="ECO:0000259" key="1">
    <source>
        <dbReference type="SMART" id="SM00579"/>
    </source>
</evidence>
<evidence type="ECO:0000313" key="3">
    <source>
        <dbReference type="Proteomes" id="UP001318860"/>
    </source>
</evidence>
<gene>
    <name evidence="2" type="ORF">DH2020_031729</name>
</gene>
<sequence length="432" mass="49256">MPSIDRLSALPDCVLCHILSFLPTKLSVATSILARRWRFLWAHVPILDFEYGSLMTQLDVGERFLDIINRVLLLYKVHSINTFRLCYAEECNEYRFETCITAAIVRNVKNLDLHLQNQVSFPRCIFNCKTVVCLTLCYCGYIPDSGAVCLPALKRLHLEKVQYESTKSLPYMLSGCPVIEELIIDRCVDEPDIVCCRISSPTVKSLVLNSNFEYVAGSFGDPYSIIKIDTPALRYLQVQDSTSDYFLAGSLTSLIQADVVFGNVAPTDGDILYSRSVLEFVGRLCNVKCLKLSTGWMEVPNSKFSASTIKFDNLTKLELACDWRFLSYFLENADNLEVIIFCKVDIDLNCWMEPRQVPACLLSHLRTVRIDQFGSTEQVFMMVKYILRNAKVLEKMEIYSEHHGTDFKAKFDALKRISSFQRGSEACELVFH</sequence>
<dbReference type="SMART" id="SM00579">
    <property type="entry name" value="FBD"/>
    <property type="match status" value="1"/>
</dbReference>
<dbReference type="CDD" id="cd22160">
    <property type="entry name" value="F-box_AtFBL13-like"/>
    <property type="match status" value="1"/>
</dbReference>